<dbReference type="InterPro" id="IPR025263">
    <property type="entry name" value="YhdP_central"/>
</dbReference>
<evidence type="ECO:0000313" key="3">
    <source>
        <dbReference type="EMBL" id="EXJ16345.1"/>
    </source>
</evidence>
<dbReference type="eggNOG" id="COG3164">
    <property type="taxonomic scope" value="Bacteria"/>
</dbReference>
<feature type="region of interest" description="Disordered" evidence="1">
    <location>
        <begin position="1280"/>
        <end position="1315"/>
    </location>
</feature>
<dbReference type="Pfam" id="PF13116">
    <property type="entry name" value="YhdP"/>
    <property type="match status" value="1"/>
</dbReference>
<feature type="compositionally biased region" description="Basic and acidic residues" evidence="1">
    <location>
        <begin position="1305"/>
        <end position="1315"/>
    </location>
</feature>
<proteinExistence type="predicted"/>
<dbReference type="PANTHER" id="PTHR38690:SF1">
    <property type="entry name" value="PROTEASE"/>
    <property type="match status" value="1"/>
</dbReference>
<comment type="caution">
    <text evidence="3">The sequence shown here is derived from an EMBL/GenBank/DDBJ whole genome shotgun (WGS) entry which is preliminary data.</text>
</comment>
<accession>W9W193</accession>
<sequence length="1315" mass="141068">MLALLMGTVNLLQPWVSGYADVLSRHLGPRLGYQVSIQGLGLSLSGLHPRLLLRRVRLSDPATGARVLALRAMELELDTLGSILTAAPRIDALTLIGARLVLRRQPDGRFELVGLGGLRSDDPKALALFLGQGRLALVDSELIVEDASSHGRILRLAGTRIDLSNDGRHHLAELSARLVPPHPVAGRTRDDAGDGPRVPSGDNRLHLIADLRGPPADLRAWSGRVYVRFDGSNLGLLLPPGLIEGRTLDTRGVSLEGWFGLGSGRLVQSLLRADLSGLMLSAGAGSDRGESFALSRASLLGRLRQERDGWRLEIADLNARIEGADLEGVDADLHLDGGGRVSRAALSVDRCDLSLLSGILDAGPWAESGPMAVLRDSRPSGELNALRLGGERSADGRWGWSASGSLRGLSLERHDGLPGFRGLDGAFYADRSGGELRLGSAALDLDLNPLFTLPLHLDAFSGRLDWRREPGGDLRLSARTVSLETADLGGRVRFDLLIPADGESPFLDLRANFSGDVGNVRPYLPAGIMHPNLIGWLERSIVSGRLAQGDATFRGRLADFPFRDHQGRFELLLDFEDLLLDYQKGWPPIRSAGGHLRFLDQGLLIQVDRGRIYDSDFSDGRAEIADLWGPETMRIHGEAEGAFADARRTLVDTPLAEDLGRLAETLAVEGRSRVALDIDLPLVRDGHLGVSGTVTWPGPASLAILGTPLELSNLEGELHFTGNSLSAEDIRARLWGRPLALSIETRKAGDAEGAATRIEARSTTPVSELARRLPSPLWRDLGGDLDWNLTVSLHNKHVSRGEVPLDFSLASDLRGLAIDLPPPLGKSAKSRGRLGLDGRLVPGRSLVVSGRIEDLAANLELALDSGSPRLVGGNLRLGAEKASAPEREGLFLDGSLDRLDLAPWTDLLASRAKQKTVGGDLPFEGARLRIGRLDLGDLHLGDSRLVVDPRDDGWRIALDANELSGRIDLPASASEGPVSIALERLDLAPLIAQLESSSKARDGAEERSASQGSRFSGLPSLDLRVTDLKWHGESLGTLKLDLRRQPEGVRLPLIDLDGGPLGVHGSAQWWDSGAGGRSRLGLSLETADLGALLERLDDKSNLEAGRSSAKLTLEWPGPLDAFSRERTDGSIALEVGKGRFPEVEPGLGRLLGFFNFSALGRRLALDFTDLYGQGFAFERMQGRISLGGGKARFEDFVIDGPAGKIMVAGESDLATQTFDQRVTVEPKLGSSVALASAVAGGPVVGAAVYLVDQVAGNPIDRLGRYRYRVTGPWNAPELKRLGWEPLGDQAGAEPSGDSKSGPPETEDRNLFLDVD</sequence>
<protein>
    <recommendedName>
        <fullName evidence="2">YhdP central domain-containing protein</fullName>
    </recommendedName>
</protein>
<organism evidence="3 4">
    <name type="scientific">Imhoffiella purpurea</name>
    <dbReference type="NCBI Taxonomy" id="1249627"/>
    <lineage>
        <taxon>Bacteria</taxon>
        <taxon>Pseudomonadati</taxon>
        <taxon>Pseudomonadota</taxon>
        <taxon>Gammaproteobacteria</taxon>
        <taxon>Chromatiales</taxon>
        <taxon>Chromatiaceae</taxon>
        <taxon>Imhoffiella</taxon>
    </lineage>
</organism>
<dbReference type="PANTHER" id="PTHR38690">
    <property type="entry name" value="PROTEASE-RELATED"/>
    <property type="match status" value="1"/>
</dbReference>
<keyword evidence="4" id="KW-1185">Reference proteome</keyword>
<evidence type="ECO:0000259" key="2">
    <source>
        <dbReference type="Pfam" id="PF13116"/>
    </source>
</evidence>
<dbReference type="InterPro" id="IPR011836">
    <property type="entry name" value="YhdP"/>
</dbReference>
<reference evidence="3 4" key="1">
    <citation type="submission" date="2012-11" db="EMBL/GenBank/DDBJ databases">
        <title>Genome assembly of Thiorhodococcus sp. AK35.</title>
        <authorList>
            <person name="Nupur N."/>
            <person name="Khatri I."/>
            <person name="Subramanian S."/>
            <person name="Pinnaka A."/>
        </authorList>
    </citation>
    <scope>NUCLEOTIDE SEQUENCE [LARGE SCALE GENOMIC DNA]</scope>
    <source>
        <strain evidence="3 4">AK35</strain>
    </source>
</reference>
<gene>
    <name evidence="3" type="ORF">D779_0279</name>
</gene>
<evidence type="ECO:0000256" key="1">
    <source>
        <dbReference type="SAM" id="MobiDB-lite"/>
    </source>
</evidence>
<dbReference type="NCBIfam" id="TIGR02099">
    <property type="entry name" value="YhdP family protein"/>
    <property type="match status" value="1"/>
</dbReference>
<dbReference type="STRING" id="1249627.D779_0279"/>
<evidence type="ECO:0000313" key="4">
    <source>
        <dbReference type="Proteomes" id="UP000019460"/>
    </source>
</evidence>
<dbReference type="EMBL" id="AONC01000012">
    <property type="protein sequence ID" value="EXJ16345.1"/>
    <property type="molecule type" value="Genomic_DNA"/>
</dbReference>
<dbReference type="Proteomes" id="UP000019460">
    <property type="component" value="Unassembled WGS sequence"/>
</dbReference>
<name>W9W193_9GAMM</name>
<feature type="domain" description="YhdP central" evidence="2">
    <location>
        <begin position="2"/>
        <end position="1277"/>
    </location>
</feature>